<accession>A0AAP0KJS6</accession>
<proteinExistence type="predicted"/>
<keyword evidence="2" id="KW-1185">Reference proteome</keyword>
<gene>
    <name evidence="1" type="ORF">Sjap_000815</name>
</gene>
<protein>
    <recommendedName>
        <fullName evidence="3">Vacuolar protein sorting-associated protein 62</fullName>
    </recommendedName>
</protein>
<dbReference type="AlphaFoldDB" id="A0AAP0KJS6"/>
<comment type="caution">
    <text evidence="1">The sequence shown here is derived from an EMBL/GenBank/DDBJ whole genome shotgun (WGS) entry which is preliminary data.</text>
</comment>
<evidence type="ECO:0000313" key="1">
    <source>
        <dbReference type="EMBL" id="KAK9153335.1"/>
    </source>
</evidence>
<organism evidence="1 2">
    <name type="scientific">Stephania japonica</name>
    <dbReference type="NCBI Taxonomy" id="461633"/>
    <lineage>
        <taxon>Eukaryota</taxon>
        <taxon>Viridiplantae</taxon>
        <taxon>Streptophyta</taxon>
        <taxon>Embryophyta</taxon>
        <taxon>Tracheophyta</taxon>
        <taxon>Spermatophyta</taxon>
        <taxon>Magnoliopsida</taxon>
        <taxon>Ranunculales</taxon>
        <taxon>Menispermaceae</taxon>
        <taxon>Menispermoideae</taxon>
        <taxon>Cissampelideae</taxon>
        <taxon>Stephania</taxon>
    </lineage>
</organism>
<evidence type="ECO:0008006" key="3">
    <source>
        <dbReference type="Google" id="ProtNLM"/>
    </source>
</evidence>
<dbReference type="Pfam" id="PF06101">
    <property type="entry name" value="Vps62"/>
    <property type="match status" value="2"/>
</dbReference>
<dbReference type="InterPro" id="IPR009291">
    <property type="entry name" value="Vps62"/>
</dbReference>
<dbReference type="PANTHER" id="PTHR48152:SF3">
    <property type="entry name" value="DUF946 FAMILY PROTEIN (DUF946)"/>
    <property type="match status" value="1"/>
</dbReference>
<reference evidence="1 2" key="1">
    <citation type="submission" date="2024-01" db="EMBL/GenBank/DDBJ databases">
        <title>Genome assemblies of Stephania.</title>
        <authorList>
            <person name="Yang L."/>
        </authorList>
    </citation>
    <scope>NUCLEOTIDE SEQUENCE [LARGE SCALE GENOMIC DNA]</scope>
    <source>
        <strain evidence="1">QJT</strain>
        <tissue evidence="1">Leaf</tissue>
    </source>
</reference>
<evidence type="ECO:0000313" key="2">
    <source>
        <dbReference type="Proteomes" id="UP001417504"/>
    </source>
</evidence>
<sequence length="497" mass="54310">MGNMITSVSKKPRVLPIETNFKLPSPLPSWPKGEGFATGTINLGGLEVSQISEFNKIWATHEGGPDNLGATFFEPSPIPKGFFMLGCYAQPNNKPLSGWVLVGRDDGTDSSRGGVLKTPLDYTLVWRSESTGIKQDGNGFIWLPVPPIGYKAVGYVITASSEKPPLDKSGAFIRTLPMIANLKCRYGDMTSQIEALVEVYAPFAYFHPDEQYLPSSVGWFFGNGALLYKKGDESNPIPIDPTGSNLPQGGPNDGTYWLDLPIDNAGKEKVKKGDLSSAEAYFHIKPMLGATFTDLAVWFFYPFNGPARAKVEFVNIPLGRIGEHVGDWEHVTLRVSNFTGELWRVYFAEHSGGTWVNASEVEFQGGNKAVAYSSLHGHASYAKPGLVLQGNPKLGIGIRNDTAKSKLVLDAGSRFSIVSADYLGSAVSVPPWINFYNNWGPKISYDIAEELHKIDRLLPGKLKSAFERIVNGLPSEVLGEEGPTGPKVKDYWNGDER</sequence>
<dbReference type="EMBL" id="JBBNAE010000001">
    <property type="protein sequence ID" value="KAK9153335.1"/>
    <property type="molecule type" value="Genomic_DNA"/>
</dbReference>
<dbReference type="Proteomes" id="UP001417504">
    <property type="component" value="Unassembled WGS sequence"/>
</dbReference>
<name>A0AAP0KJS6_9MAGN</name>
<dbReference type="PANTHER" id="PTHR48152">
    <property type="entry name" value="F1C9.34 PROTEIN"/>
    <property type="match status" value="1"/>
</dbReference>